<dbReference type="InterPro" id="IPR005025">
    <property type="entry name" value="FMN_Rdtase-like_dom"/>
</dbReference>
<dbReference type="RefSeq" id="WP_091959657.1">
    <property type="nucleotide sequence ID" value="NZ_FOLH01000001.1"/>
</dbReference>
<reference evidence="3 4" key="1">
    <citation type="submission" date="2016-10" db="EMBL/GenBank/DDBJ databases">
        <authorList>
            <person name="de Groot N.N."/>
        </authorList>
    </citation>
    <scope>NUCLEOTIDE SEQUENCE [LARGE SCALE GENOMIC DNA]</scope>
    <source>
        <strain evidence="3 4">DSM 18438</strain>
    </source>
</reference>
<evidence type="ECO:0000259" key="2">
    <source>
        <dbReference type="Pfam" id="PF03358"/>
    </source>
</evidence>
<dbReference type="AlphaFoldDB" id="A0A1I1EZW4"/>
<sequence>MSKKQLLIVAHAPSPNTRKLVDAVLAGAKHDDIEEVETRWLPPLETQPDDILKADAIILGTTENLGYMSGALKDFFDRCYYPVLEEKQGLPCCLYIRAGLDGTGTRRAVESIVTGLRWNWVQEPIIFKGEWQDEFIDQAQEIGQAMAAGLDSGVF</sequence>
<dbReference type="EMBL" id="FOLH01000001">
    <property type="protein sequence ID" value="SFB91048.1"/>
    <property type="molecule type" value="Genomic_DNA"/>
</dbReference>
<keyword evidence="1" id="KW-0288">FMN</keyword>
<proteinExistence type="predicted"/>
<keyword evidence="4" id="KW-1185">Reference proteome</keyword>
<dbReference type="GO" id="GO:0016491">
    <property type="term" value="F:oxidoreductase activity"/>
    <property type="evidence" value="ECO:0007669"/>
    <property type="project" value="InterPro"/>
</dbReference>
<dbReference type="OrthoDB" id="5736081at2"/>
<protein>
    <submittedName>
        <fullName evidence="3">NADPH-dependent FMN reductase</fullName>
    </submittedName>
</protein>
<dbReference type="Gene3D" id="3.40.50.360">
    <property type="match status" value="1"/>
</dbReference>
<evidence type="ECO:0000313" key="3">
    <source>
        <dbReference type="EMBL" id="SFB91048.1"/>
    </source>
</evidence>
<name>A0A1I1EZW4_9GAMM</name>
<organism evidence="3 4">
    <name type="scientific">Marinospirillum celere</name>
    <dbReference type="NCBI Taxonomy" id="1122252"/>
    <lineage>
        <taxon>Bacteria</taxon>
        <taxon>Pseudomonadati</taxon>
        <taxon>Pseudomonadota</taxon>
        <taxon>Gammaproteobacteria</taxon>
        <taxon>Oceanospirillales</taxon>
        <taxon>Oceanospirillaceae</taxon>
        <taxon>Marinospirillum</taxon>
    </lineage>
</organism>
<dbReference type="Pfam" id="PF03358">
    <property type="entry name" value="FMN_red"/>
    <property type="match status" value="1"/>
</dbReference>
<evidence type="ECO:0000256" key="1">
    <source>
        <dbReference type="ARBA" id="ARBA00022643"/>
    </source>
</evidence>
<gene>
    <name evidence="3" type="ORF">SAMN05660443_0879</name>
</gene>
<dbReference type="STRING" id="1122252.SAMN05660443_0879"/>
<dbReference type="InterPro" id="IPR029039">
    <property type="entry name" value="Flavoprotein-like_sf"/>
</dbReference>
<dbReference type="SUPFAM" id="SSF52218">
    <property type="entry name" value="Flavoproteins"/>
    <property type="match status" value="1"/>
</dbReference>
<evidence type="ECO:0000313" key="4">
    <source>
        <dbReference type="Proteomes" id="UP000199058"/>
    </source>
</evidence>
<keyword evidence="1" id="KW-0285">Flavoprotein</keyword>
<feature type="domain" description="NADPH-dependent FMN reductase-like" evidence="2">
    <location>
        <begin position="49"/>
        <end position="109"/>
    </location>
</feature>
<accession>A0A1I1EZW4</accession>
<dbReference type="Proteomes" id="UP000199058">
    <property type="component" value="Unassembled WGS sequence"/>
</dbReference>